<dbReference type="InterPro" id="IPR002933">
    <property type="entry name" value="Peptidase_M20"/>
</dbReference>
<dbReference type="Pfam" id="PF01546">
    <property type="entry name" value="Peptidase_M20"/>
    <property type="match status" value="1"/>
</dbReference>
<dbReference type="Proteomes" id="UP000233440">
    <property type="component" value="Unassembled WGS sequence"/>
</dbReference>
<proteinExistence type="predicted"/>
<dbReference type="EMBL" id="PIQO01000004">
    <property type="protein sequence ID" value="PKR85736.1"/>
    <property type="molecule type" value="Genomic_DNA"/>
</dbReference>
<evidence type="ECO:0000313" key="2">
    <source>
        <dbReference type="Proteomes" id="UP000233440"/>
    </source>
</evidence>
<dbReference type="PANTHER" id="PTHR43808">
    <property type="entry name" value="ACETYLORNITHINE DEACETYLASE"/>
    <property type="match status" value="1"/>
</dbReference>
<gene>
    <name evidence="1" type="ORF">CWO92_08510</name>
</gene>
<dbReference type="SUPFAM" id="SSF53187">
    <property type="entry name" value="Zn-dependent exopeptidases"/>
    <property type="match status" value="1"/>
</dbReference>
<dbReference type="InterPro" id="IPR050072">
    <property type="entry name" value="Peptidase_M20A"/>
</dbReference>
<comment type="caution">
    <text evidence="1">The sequence shown here is derived from an EMBL/GenBank/DDBJ whole genome shotgun (WGS) entry which is preliminary data.</text>
</comment>
<dbReference type="GO" id="GO:0016787">
    <property type="term" value="F:hydrolase activity"/>
    <property type="evidence" value="ECO:0007669"/>
    <property type="project" value="InterPro"/>
</dbReference>
<dbReference type="Gene3D" id="3.40.630.10">
    <property type="entry name" value="Zn peptidases"/>
    <property type="match status" value="1"/>
</dbReference>
<dbReference type="PIRSF" id="PIRSF010386">
    <property type="entry name" value="RocB"/>
    <property type="match status" value="1"/>
</dbReference>
<dbReference type="RefSeq" id="WP_101353785.1">
    <property type="nucleotide sequence ID" value="NZ_PIQO01000004.1"/>
</dbReference>
<reference evidence="1 2" key="1">
    <citation type="submission" date="2017-11" db="EMBL/GenBank/DDBJ databases">
        <title>Bacillus camelliae sp. nov., isolated from pu'er tea.</title>
        <authorList>
            <person name="Niu L."/>
        </authorList>
    </citation>
    <scope>NUCLEOTIDE SEQUENCE [LARGE SCALE GENOMIC DNA]</scope>
    <source>
        <strain evidence="1 2">7578-1</strain>
    </source>
</reference>
<dbReference type="OrthoDB" id="9815360at2"/>
<name>A0A2N3LMA3_9BACI</name>
<accession>A0A2N3LMA3</accession>
<protein>
    <submittedName>
        <fullName evidence="1">Peptidase M20</fullName>
    </submittedName>
</protein>
<dbReference type="InterPro" id="IPR012166">
    <property type="entry name" value="Uncharacterised_RocB"/>
</dbReference>
<organism evidence="1 2">
    <name type="scientific">Heyndrickxia camelliae</name>
    <dbReference type="NCBI Taxonomy" id="1707093"/>
    <lineage>
        <taxon>Bacteria</taxon>
        <taxon>Bacillati</taxon>
        <taxon>Bacillota</taxon>
        <taxon>Bacilli</taxon>
        <taxon>Bacillales</taxon>
        <taxon>Bacillaceae</taxon>
        <taxon>Heyndrickxia</taxon>
    </lineage>
</organism>
<evidence type="ECO:0000313" key="1">
    <source>
        <dbReference type="EMBL" id="PKR85736.1"/>
    </source>
</evidence>
<keyword evidence="2" id="KW-1185">Reference proteome</keyword>
<dbReference type="PANTHER" id="PTHR43808:SF27">
    <property type="entry name" value="PROTEIN ROCB"/>
    <property type="match status" value="1"/>
</dbReference>
<dbReference type="AlphaFoldDB" id="A0A2N3LMA3"/>
<sequence length="556" mass="64237">MYNELKEQTLAEQLETITRKLVSLPSINGTEGEANLAEFIKQTLLTFPYFKQHPLNVWEQKIPEDQLGRKNIFALVRGKTASRKTIIFHSHLDTVGIEDFGSMKKDAFNPDALQEFFANYEYDQEVQQDALSGEWLFGRGAVDMQSGIAVHISNILYFSEHLDELPGNILLMLNPDEESQHVGVQMAISELKRLKVQEKFEFVAAINNDFITPLFEQDTTRYIYTGAAGKLLPCFYIYGREVHVGDTLTGIDPNYIASEITRRIHNNLDLAENIEGELCLPPTCLYQRDTKEIYNVQTATSSYLYFNYFIYERTAKEIMNSLKEITSQACSEVKHSSYTRYQKFLKQTGYPPKPILWDIEVITLAEFIEELESKGIETLSHTKRVIQENQGMELRMLCFKVVEALQQLDPDKKPRVILFFAPPYLPHNFLRTDNARDRILLQSIEQIVEELGRETEETFAIKKFFPYLADGSFLSLHETDEEILSLIRNIPEWQSIGMTPFKDIRELNIASINMGVYGKDGHKWTERVFKPYTFQVLPQLIRKTTIQLLSNQLVTN</sequence>